<keyword evidence="11" id="KW-1185">Reference proteome</keyword>
<evidence type="ECO:0000256" key="8">
    <source>
        <dbReference type="ARBA" id="ARBA00023034"/>
    </source>
</evidence>
<evidence type="ECO:0000256" key="3">
    <source>
        <dbReference type="ARBA" id="ARBA00009105"/>
    </source>
</evidence>
<dbReference type="STRING" id="357750.A0A2S6BWE9"/>
<dbReference type="InterPro" id="IPR029044">
    <property type="entry name" value="Nucleotide-diphossugar_trans"/>
</dbReference>
<dbReference type="PANTHER" id="PTHR31646:SF1">
    <property type="entry name" value="ALPHA-1,2-MANNOSYLTRANSFERASE MNN2"/>
    <property type="match status" value="1"/>
</dbReference>
<dbReference type="InterPro" id="IPR022751">
    <property type="entry name" value="Alpha_mannosyltransferase"/>
</dbReference>
<evidence type="ECO:0000256" key="5">
    <source>
        <dbReference type="ARBA" id="ARBA00022692"/>
    </source>
</evidence>
<dbReference type="GO" id="GO:0000139">
    <property type="term" value="C:Golgi membrane"/>
    <property type="evidence" value="ECO:0007669"/>
    <property type="project" value="UniProtKB-SubCell"/>
</dbReference>
<protein>
    <recommendedName>
        <fullName evidence="12">Glycosyltransferase family 71 protein</fullName>
    </recommendedName>
</protein>
<organism evidence="10 11">
    <name type="scientific">Cercospora berteroae</name>
    <dbReference type="NCBI Taxonomy" id="357750"/>
    <lineage>
        <taxon>Eukaryota</taxon>
        <taxon>Fungi</taxon>
        <taxon>Dikarya</taxon>
        <taxon>Ascomycota</taxon>
        <taxon>Pezizomycotina</taxon>
        <taxon>Dothideomycetes</taxon>
        <taxon>Dothideomycetidae</taxon>
        <taxon>Mycosphaerellales</taxon>
        <taxon>Mycosphaerellaceae</taxon>
        <taxon>Cercospora</taxon>
    </lineage>
</organism>
<proteinExistence type="inferred from homology"/>
<name>A0A2S6BWE9_9PEZI</name>
<dbReference type="Pfam" id="PF11051">
    <property type="entry name" value="Mannosyl_trans3"/>
    <property type="match status" value="2"/>
</dbReference>
<evidence type="ECO:0000256" key="7">
    <source>
        <dbReference type="ARBA" id="ARBA00022989"/>
    </source>
</evidence>
<dbReference type="SUPFAM" id="SSF53448">
    <property type="entry name" value="Nucleotide-diphospho-sugar transferases"/>
    <property type="match status" value="1"/>
</dbReference>
<keyword evidence="5" id="KW-0812">Transmembrane</keyword>
<dbReference type="GO" id="GO:0000026">
    <property type="term" value="F:alpha-1,2-mannosyltransferase activity"/>
    <property type="evidence" value="ECO:0007669"/>
    <property type="project" value="TreeGrafter"/>
</dbReference>
<keyword evidence="8" id="KW-0333">Golgi apparatus</keyword>
<evidence type="ECO:0000256" key="9">
    <source>
        <dbReference type="ARBA" id="ARBA00023136"/>
    </source>
</evidence>
<evidence type="ECO:0000256" key="4">
    <source>
        <dbReference type="ARBA" id="ARBA00022679"/>
    </source>
</evidence>
<dbReference type="Proteomes" id="UP000237631">
    <property type="component" value="Unassembled WGS sequence"/>
</dbReference>
<comment type="similarity">
    <text evidence="3">Belongs to the MNN1/MNT family.</text>
</comment>
<evidence type="ECO:0000313" key="11">
    <source>
        <dbReference type="Proteomes" id="UP000237631"/>
    </source>
</evidence>
<dbReference type="GO" id="GO:0046354">
    <property type="term" value="P:mannan biosynthetic process"/>
    <property type="evidence" value="ECO:0007669"/>
    <property type="project" value="TreeGrafter"/>
</dbReference>
<comment type="pathway">
    <text evidence="2">Protein modification; protein glycosylation.</text>
</comment>
<evidence type="ECO:0000256" key="2">
    <source>
        <dbReference type="ARBA" id="ARBA00004922"/>
    </source>
</evidence>
<dbReference type="OrthoDB" id="430354at2759"/>
<comment type="caution">
    <text evidence="10">The sequence shown here is derived from an EMBL/GenBank/DDBJ whole genome shotgun (WGS) entry which is preliminary data.</text>
</comment>
<sequence length="585" mass="66532">MLAPPSRSQTICNLPRLGLATLFSLLLIWYTTRGGDDSAWRKLGNQAQQHFGDSAWKDQKLPPGATIEHGGEAVPAAQPAIENIENIDDQKQDTPTSSETILEDSIPEHATSEVTFDEPHAIREDAHKFSHADEFLPHFQGVLKLPGIDFETCNSTCTWPDLKKVNFQFPGEGEGWGGVNLSWTKTPYPQAHLDSERARWQSHVQTGLMPWSEHSHRFSGRGIVIVGGKSIKKIVVVLRKLFLLRSQLPVEIHYWGYEMTDEKKKTLTDLMPTITFNDLSGEHNIFRSSYVAVPGKTNYQLKTAAMINTRFAEPLLLDSDNIPILAPELLWNSTEYLEYGTIFWPDIARTRPDNPIWSITNTQCRMNEYEQESGQLLVDKRKFWYHLQLSAWMNAPSVDEKGEFKAESPYFSILLGDKDTFRFAWHALKTKYGKPSKFLTSVGTVAGPDKFYCGHSFLQYHPDGRPMFMHGGALKTMAKQVMKWHREENGGVYQAYKKSDYEEQHEKAVNVRIGFDGRQYDFPGKETIDEGHVTFCTLLDDIEPKPLEELVPGFEQDFDYIGGYWPLEEGQNGRDETAELLCGIS</sequence>
<keyword evidence="9" id="KW-0472">Membrane</keyword>
<evidence type="ECO:0000313" key="10">
    <source>
        <dbReference type="EMBL" id="PPJ51771.1"/>
    </source>
</evidence>
<reference evidence="11" key="1">
    <citation type="journal article" date="2017" name="bioRxiv">
        <title>Conservation of a gene cluster reveals novel cercosporin biosynthetic mechanisms and extends production to the genus Colletotrichum.</title>
        <authorList>
            <person name="de Jonge R."/>
            <person name="Ebert M.K."/>
            <person name="Huitt-Roehl C.R."/>
            <person name="Pal P."/>
            <person name="Suttle J.C."/>
            <person name="Spanner R.E."/>
            <person name="Neubauer J.D."/>
            <person name="Jurick W.M.II."/>
            <person name="Stott K.A."/>
            <person name="Secor G.A."/>
            <person name="Thomma B.P.H.J."/>
            <person name="Van de Peer Y."/>
            <person name="Townsend C.A."/>
            <person name="Bolton M.D."/>
        </authorList>
    </citation>
    <scope>NUCLEOTIDE SEQUENCE [LARGE SCALE GENOMIC DNA]</scope>
    <source>
        <strain evidence="11">CBS538.71</strain>
    </source>
</reference>
<keyword evidence="6" id="KW-0735">Signal-anchor</keyword>
<accession>A0A2S6BWE9</accession>
<evidence type="ECO:0000256" key="6">
    <source>
        <dbReference type="ARBA" id="ARBA00022968"/>
    </source>
</evidence>
<evidence type="ECO:0008006" key="12">
    <source>
        <dbReference type="Google" id="ProtNLM"/>
    </source>
</evidence>
<keyword evidence="4" id="KW-0808">Transferase</keyword>
<dbReference type="PANTHER" id="PTHR31646">
    <property type="entry name" value="ALPHA-1,2-MANNOSYLTRANSFERASE MNN2"/>
    <property type="match status" value="1"/>
</dbReference>
<evidence type="ECO:0000256" key="1">
    <source>
        <dbReference type="ARBA" id="ARBA00004323"/>
    </source>
</evidence>
<gene>
    <name evidence="10" type="ORF">CBER1_09666</name>
</gene>
<comment type="subcellular location">
    <subcellularLocation>
        <location evidence="1">Golgi apparatus membrane</location>
        <topology evidence="1">Single-pass type II membrane protein</topology>
    </subcellularLocation>
</comment>
<dbReference type="AlphaFoldDB" id="A0A2S6BWE9"/>
<keyword evidence="7" id="KW-1133">Transmembrane helix</keyword>
<dbReference type="EMBL" id="PNEN01001740">
    <property type="protein sequence ID" value="PPJ51771.1"/>
    <property type="molecule type" value="Genomic_DNA"/>
</dbReference>